<feature type="non-terminal residue" evidence="1">
    <location>
        <position position="127"/>
    </location>
</feature>
<sequence length="127" mass="14601">MPRGFSDRNLFVASTKQAQIAEIPTEYCRNRHTCSTTSLRVSYMIPLEIVYTTPLASWNPHMVKDFGADSRGHRAGGKNGRTQRRAYLGIHDDFFFQTPAEFFTGRLAVDPDALDDRLREYWVLDNK</sequence>
<dbReference type="AlphaFoldDB" id="A0AAV4EQG3"/>
<gene>
    <name evidence="1" type="ORF">ElyMa_003594800</name>
</gene>
<evidence type="ECO:0000313" key="2">
    <source>
        <dbReference type="Proteomes" id="UP000762676"/>
    </source>
</evidence>
<dbReference type="Proteomes" id="UP000762676">
    <property type="component" value="Unassembled WGS sequence"/>
</dbReference>
<keyword evidence="2" id="KW-1185">Reference proteome</keyword>
<protein>
    <submittedName>
        <fullName evidence="1">Uncharacterized protein</fullName>
    </submittedName>
</protein>
<evidence type="ECO:0000313" key="1">
    <source>
        <dbReference type="EMBL" id="GFR63062.1"/>
    </source>
</evidence>
<reference evidence="1 2" key="1">
    <citation type="journal article" date="2021" name="Elife">
        <title>Chloroplast acquisition without the gene transfer in kleptoplastic sea slugs, Plakobranchus ocellatus.</title>
        <authorList>
            <person name="Maeda T."/>
            <person name="Takahashi S."/>
            <person name="Yoshida T."/>
            <person name="Shimamura S."/>
            <person name="Takaki Y."/>
            <person name="Nagai Y."/>
            <person name="Toyoda A."/>
            <person name="Suzuki Y."/>
            <person name="Arimoto A."/>
            <person name="Ishii H."/>
            <person name="Satoh N."/>
            <person name="Nishiyama T."/>
            <person name="Hasebe M."/>
            <person name="Maruyama T."/>
            <person name="Minagawa J."/>
            <person name="Obokata J."/>
            <person name="Shigenobu S."/>
        </authorList>
    </citation>
    <scope>NUCLEOTIDE SEQUENCE [LARGE SCALE GENOMIC DNA]</scope>
</reference>
<comment type="caution">
    <text evidence="1">The sequence shown here is derived from an EMBL/GenBank/DDBJ whole genome shotgun (WGS) entry which is preliminary data.</text>
</comment>
<organism evidence="1 2">
    <name type="scientific">Elysia marginata</name>
    <dbReference type="NCBI Taxonomy" id="1093978"/>
    <lineage>
        <taxon>Eukaryota</taxon>
        <taxon>Metazoa</taxon>
        <taxon>Spiralia</taxon>
        <taxon>Lophotrochozoa</taxon>
        <taxon>Mollusca</taxon>
        <taxon>Gastropoda</taxon>
        <taxon>Heterobranchia</taxon>
        <taxon>Euthyneura</taxon>
        <taxon>Panpulmonata</taxon>
        <taxon>Sacoglossa</taxon>
        <taxon>Placobranchoidea</taxon>
        <taxon>Plakobranchidae</taxon>
        <taxon>Elysia</taxon>
    </lineage>
</organism>
<dbReference type="EMBL" id="BMAT01007381">
    <property type="protein sequence ID" value="GFR63062.1"/>
    <property type="molecule type" value="Genomic_DNA"/>
</dbReference>
<accession>A0AAV4EQG3</accession>
<proteinExistence type="predicted"/>
<name>A0AAV4EQG3_9GAST</name>